<dbReference type="RefSeq" id="WP_053429554.1">
    <property type="nucleotide sequence ID" value="NZ_LGUE01000008.1"/>
</dbReference>
<gene>
    <name evidence="9" type="primary">tagU</name>
    <name evidence="11" type="ORF">AF331_18845</name>
</gene>
<comment type="subcellular location">
    <subcellularLocation>
        <location evidence="9">Cell membrane</location>
        <topology evidence="9">Single-pass type II membrane protein</topology>
    </subcellularLocation>
</comment>
<dbReference type="OrthoDB" id="27330at2"/>
<keyword evidence="3 9" id="KW-0808">Transferase</keyword>
<keyword evidence="12" id="KW-1185">Reference proteome</keyword>
<dbReference type="EC" id="2.7.8.-" evidence="9"/>
<dbReference type="PATRIC" id="fig|189381.12.peg.3275"/>
<dbReference type="InterPro" id="IPR023734">
    <property type="entry name" value="TagU"/>
</dbReference>
<evidence type="ECO:0000256" key="9">
    <source>
        <dbReference type="HAMAP-Rule" id="MF_01140"/>
    </source>
</evidence>
<dbReference type="NCBIfam" id="TIGR00350">
    <property type="entry name" value="lytR_cpsA_psr"/>
    <property type="match status" value="1"/>
</dbReference>
<evidence type="ECO:0000256" key="2">
    <source>
        <dbReference type="ARBA" id="ARBA00022475"/>
    </source>
</evidence>
<evidence type="ECO:0000256" key="3">
    <source>
        <dbReference type="ARBA" id="ARBA00022679"/>
    </source>
</evidence>
<evidence type="ECO:0000313" key="12">
    <source>
        <dbReference type="Proteomes" id="UP000037405"/>
    </source>
</evidence>
<sequence>MRSDKHSGKKKRKWPKVVGIVLLLLVLGGGVYTYTVWHSLNDAVGAMHDPVKREKSEKRAEKVTFKEKDPFSVLLLGTDGSFERKGDVGRSDSMIVLTVNPNEKSVKMLSIPRDTRTEIVDKGTVDKINHAYAFGSAKGGPSEGAEWAMNTVENMLDIPIDYYATINMDGFKDIVNAVGGVTVNNDLDFTYEGIHFAKGQVELDGKKALAFSRMRYEDPRGDFGRQLRQRDIIQGVIREGASLSSLWNFDDIFDALGKNVKTNLSFKEMVDIQKNYKDAAGKIEQIDIKTGQGSKIDGVYYYIIPDAELGEIQSTLKKHLQI</sequence>
<organism evidence="11 12">
    <name type="scientific">Rossellomorea marisflavi</name>
    <dbReference type="NCBI Taxonomy" id="189381"/>
    <lineage>
        <taxon>Bacteria</taxon>
        <taxon>Bacillati</taxon>
        <taxon>Bacillota</taxon>
        <taxon>Bacilli</taxon>
        <taxon>Bacillales</taxon>
        <taxon>Bacillaceae</taxon>
        <taxon>Rossellomorea</taxon>
    </lineage>
</organism>
<proteinExistence type="inferred from homology"/>
<keyword evidence="6 9" id="KW-1133">Transmembrane helix</keyword>
<dbReference type="HAMAP" id="MF_01140">
    <property type="entry name" value="TagU_transferase"/>
    <property type="match status" value="1"/>
</dbReference>
<feature type="domain" description="Cell envelope-related transcriptional attenuator" evidence="10">
    <location>
        <begin position="90"/>
        <end position="239"/>
    </location>
</feature>
<evidence type="ECO:0000256" key="4">
    <source>
        <dbReference type="ARBA" id="ARBA00022692"/>
    </source>
</evidence>
<keyword evidence="4 9" id="KW-0812">Transmembrane</keyword>
<dbReference type="AlphaFoldDB" id="A0A0M0FZC5"/>
<dbReference type="GO" id="GO:0070726">
    <property type="term" value="P:cell wall assembly"/>
    <property type="evidence" value="ECO:0007669"/>
    <property type="project" value="UniProtKB-UniRule"/>
</dbReference>
<dbReference type="Proteomes" id="UP000037405">
    <property type="component" value="Unassembled WGS sequence"/>
</dbReference>
<evidence type="ECO:0000256" key="8">
    <source>
        <dbReference type="ARBA" id="ARBA00023316"/>
    </source>
</evidence>
<dbReference type="InterPro" id="IPR004474">
    <property type="entry name" value="LytR_CpsA_psr"/>
</dbReference>
<comment type="pathway">
    <text evidence="9">Cell wall biogenesis.</text>
</comment>
<keyword evidence="5 9" id="KW-0735">Signal-anchor</keyword>
<dbReference type="NCBIfam" id="NF006897">
    <property type="entry name" value="PRK09379.1"/>
    <property type="match status" value="1"/>
</dbReference>
<keyword evidence="2 9" id="KW-1003">Cell membrane</keyword>
<dbReference type="PANTHER" id="PTHR33392:SF6">
    <property type="entry name" value="POLYISOPRENYL-TEICHOIC ACID--PEPTIDOGLYCAN TEICHOIC ACID TRANSFERASE TAGU"/>
    <property type="match status" value="1"/>
</dbReference>
<dbReference type="InterPro" id="IPR050922">
    <property type="entry name" value="LytR/CpsA/Psr_CW_biosynth"/>
</dbReference>
<dbReference type="STRING" id="189381.GCA_900166615_00458"/>
<dbReference type="Gene3D" id="3.40.630.190">
    <property type="entry name" value="LCP protein"/>
    <property type="match status" value="1"/>
</dbReference>
<protein>
    <recommendedName>
        <fullName evidence="9">Polyisoprenyl-teichoic acid--peptidoglycan teichoic acid transferase TagU</fullName>
        <ecNumber evidence="9">2.7.8.-</ecNumber>
    </recommendedName>
</protein>
<keyword evidence="7 9" id="KW-0472">Membrane</keyword>
<dbReference type="PANTHER" id="PTHR33392">
    <property type="entry name" value="POLYISOPRENYL-TEICHOIC ACID--PEPTIDOGLYCAN TEICHOIC ACID TRANSFERASE TAGU"/>
    <property type="match status" value="1"/>
</dbReference>
<evidence type="ECO:0000313" key="11">
    <source>
        <dbReference type="EMBL" id="KON82904.1"/>
    </source>
</evidence>
<evidence type="ECO:0000256" key="6">
    <source>
        <dbReference type="ARBA" id="ARBA00022989"/>
    </source>
</evidence>
<comment type="function">
    <text evidence="9">May catalyze the final step in cell wall teichoic acid biosynthesis, the transfer of the anionic cell wall polymers (APs) from their lipid-linked precursor to the cell wall peptidoglycan (PG).</text>
</comment>
<accession>A0A0M0FZC5</accession>
<comment type="caution">
    <text evidence="11">The sequence shown here is derived from an EMBL/GenBank/DDBJ whole genome shotgun (WGS) entry which is preliminary data.</text>
</comment>
<dbReference type="GO" id="GO:0016780">
    <property type="term" value="F:phosphotransferase activity, for other substituted phosphate groups"/>
    <property type="evidence" value="ECO:0007669"/>
    <property type="project" value="UniProtKB-UniRule"/>
</dbReference>
<dbReference type="GO" id="GO:0005886">
    <property type="term" value="C:plasma membrane"/>
    <property type="evidence" value="ECO:0007669"/>
    <property type="project" value="UniProtKB-SubCell"/>
</dbReference>
<evidence type="ECO:0000256" key="1">
    <source>
        <dbReference type="ARBA" id="ARBA00006068"/>
    </source>
</evidence>
<evidence type="ECO:0000259" key="10">
    <source>
        <dbReference type="Pfam" id="PF03816"/>
    </source>
</evidence>
<dbReference type="EMBL" id="LGUE01000008">
    <property type="protein sequence ID" value="KON82904.1"/>
    <property type="molecule type" value="Genomic_DNA"/>
</dbReference>
<keyword evidence="8 9" id="KW-0961">Cell wall biogenesis/degradation</keyword>
<reference evidence="12" key="1">
    <citation type="submission" date="2015-07" db="EMBL/GenBank/DDBJ databases">
        <title>Fjat-14235 jcm11544.</title>
        <authorList>
            <person name="Liu B."/>
            <person name="Wang J."/>
            <person name="Zhu Y."/>
            <person name="Liu G."/>
            <person name="Chen Q."/>
            <person name="Chen Z."/>
            <person name="Lan J."/>
            <person name="Che J."/>
            <person name="Ge C."/>
            <person name="Shi H."/>
            <person name="Pan Z."/>
            <person name="Liu X."/>
        </authorList>
    </citation>
    <scope>NUCLEOTIDE SEQUENCE [LARGE SCALE GENOMIC DNA]</scope>
    <source>
        <strain evidence="12">JCM 11544</strain>
    </source>
</reference>
<comment type="similarity">
    <text evidence="1 9">Belongs to the LytR/CpsA/Psr (LCP) family.</text>
</comment>
<feature type="topological domain" description="Extracellular" evidence="9">
    <location>
        <begin position="35"/>
        <end position="322"/>
    </location>
</feature>
<name>A0A0M0FZC5_9BACI</name>
<dbReference type="Pfam" id="PF03816">
    <property type="entry name" value="LytR_cpsA_psr"/>
    <property type="match status" value="1"/>
</dbReference>
<evidence type="ECO:0000256" key="7">
    <source>
        <dbReference type="ARBA" id="ARBA00023136"/>
    </source>
</evidence>
<feature type="topological domain" description="Cytoplasmic" evidence="9">
    <location>
        <begin position="1"/>
        <end position="13"/>
    </location>
</feature>
<evidence type="ECO:0000256" key="5">
    <source>
        <dbReference type="ARBA" id="ARBA00022968"/>
    </source>
</evidence>